<dbReference type="Proteomes" id="UP001602119">
    <property type="component" value="Unassembled WGS sequence"/>
</dbReference>
<gene>
    <name evidence="4" type="ORF">ACFY05_27200</name>
</gene>
<dbReference type="PRINTS" id="PR00455">
    <property type="entry name" value="HTHTETR"/>
</dbReference>
<name>A0ABW6VB34_MICFU</name>
<dbReference type="InterPro" id="IPR001647">
    <property type="entry name" value="HTH_TetR"/>
</dbReference>
<dbReference type="InterPro" id="IPR036271">
    <property type="entry name" value="Tet_transcr_reg_TetR-rel_C_sf"/>
</dbReference>
<proteinExistence type="predicted"/>
<dbReference type="InterPro" id="IPR009057">
    <property type="entry name" value="Homeodomain-like_sf"/>
</dbReference>
<dbReference type="Pfam" id="PF00440">
    <property type="entry name" value="TetR_N"/>
    <property type="match status" value="1"/>
</dbReference>
<feature type="DNA-binding region" description="H-T-H motif" evidence="2">
    <location>
        <begin position="39"/>
        <end position="58"/>
    </location>
</feature>
<keyword evidence="1 2" id="KW-0238">DNA-binding</keyword>
<dbReference type="PANTHER" id="PTHR30055:SF184">
    <property type="entry name" value="HTH-TYPE TRANSCRIPTIONAL REGULATOR ETHR"/>
    <property type="match status" value="1"/>
</dbReference>
<reference evidence="4 5" key="1">
    <citation type="submission" date="2024-10" db="EMBL/GenBank/DDBJ databases">
        <title>The Natural Products Discovery Center: Release of the First 8490 Sequenced Strains for Exploring Actinobacteria Biosynthetic Diversity.</title>
        <authorList>
            <person name="Kalkreuter E."/>
            <person name="Kautsar S.A."/>
            <person name="Yang D."/>
            <person name="Bader C.D."/>
            <person name="Teijaro C.N."/>
            <person name="Fluegel L."/>
            <person name="Davis C.M."/>
            <person name="Simpson J.R."/>
            <person name="Lauterbach L."/>
            <person name="Steele A.D."/>
            <person name="Gui C."/>
            <person name="Meng S."/>
            <person name="Li G."/>
            <person name="Viehrig K."/>
            <person name="Ye F."/>
            <person name="Su P."/>
            <person name="Kiefer A.F."/>
            <person name="Nichols A."/>
            <person name="Cepeda A.J."/>
            <person name="Yan W."/>
            <person name="Fan B."/>
            <person name="Jiang Y."/>
            <person name="Adhikari A."/>
            <person name="Zheng C.-J."/>
            <person name="Schuster L."/>
            <person name="Cowan T.M."/>
            <person name="Smanski M.J."/>
            <person name="Chevrette M.G."/>
            <person name="De Carvalho L.P.S."/>
            <person name="Shen B."/>
        </authorList>
    </citation>
    <scope>NUCLEOTIDE SEQUENCE [LARGE SCALE GENOMIC DNA]</scope>
    <source>
        <strain evidence="4 5">NPDC001281</strain>
    </source>
</reference>
<evidence type="ECO:0000259" key="3">
    <source>
        <dbReference type="PROSITE" id="PS50977"/>
    </source>
</evidence>
<dbReference type="InterPro" id="IPR049397">
    <property type="entry name" value="EthR_C"/>
</dbReference>
<keyword evidence="5" id="KW-1185">Reference proteome</keyword>
<feature type="domain" description="HTH tetR-type" evidence="3">
    <location>
        <begin position="16"/>
        <end position="76"/>
    </location>
</feature>
<protein>
    <submittedName>
        <fullName evidence="4">TetR/AcrR family transcriptional regulator</fullName>
    </submittedName>
</protein>
<dbReference type="SUPFAM" id="SSF48498">
    <property type="entry name" value="Tetracyclin repressor-like, C-terminal domain"/>
    <property type="match status" value="1"/>
</dbReference>
<dbReference type="Pfam" id="PF21313">
    <property type="entry name" value="EthR_C"/>
    <property type="match status" value="1"/>
</dbReference>
<evidence type="ECO:0000313" key="5">
    <source>
        <dbReference type="Proteomes" id="UP001602119"/>
    </source>
</evidence>
<sequence>MVSRPTVQARARARRWDVRADILNSARSLLAEVPFADLSIDMVMAAAGRSRTIFYRHFDDRQQLLLALLEELGAEMTALGQDWAQESAGQVIPRLREDLGGLVDIWVRNGSLMRALAAAAAQDPEVDAMYHALANRFIAITGERIKADIASGASTVADGTETARALVWMTERYLSECFGRGPASVPPETAKKTLGDIWVRAIYGMSPDC</sequence>
<evidence type="ECO:0000256" key="1">
    <source>
        <dbReference type="ARBA" id="ARBA00023125"/>
    </source>
</evidence>
<dbReference type="Gene3D" id="1.10.10.60">
    <property type="entry name" value="Homeodomain-like"/>
    <property type="match status" value="1"/>
</dbReference>
<dbReference type="PROSITE" id="PS50977">
    <property type="entry name" value="HTH_TETR_2"/>
    <property type="match status" value="1"/>
</dbReference>
<accession>A0ABW6VB34</accession>
<dbReference type="SUPFAM" id="SSF46689">
    <property type="entry name" value="Homeodomain-like"/>
    <property type="match status" value="1"/>
</dbReference>
<dbReference type="EMBL" id="JBIAXI010000018">
    <property type="protein sequence ID" value="MFF4776555.1"/>
    <property type="molecule type" value="Genomic_DNA"/>
</dbReference>
<comment type="caution">
    <text evidence="4">The sequence shown here is derived from an EMBL/GenBank/DDBJ whole genome shotgun (WGS) entry which is preliminary data.</text>
</comment>
<evidence type="ECO:0000256" key="2">
    <source>
        <dbReference type="PROSITE-ProRule" id="PRU00335"/>
    </source>
</evidence>
<dbReference type="PANTHER" id="PTHR30055">
    <property type="entry name" value="HTH-TYPE TRANSCRIPTIONAL REGULATOR RUTR"/>
    <property type="match status" value="1"/>
</dbReference>
<evidence type="ECO:0000313" key="4">
    <source>
        <dbReference type="EMBL" id="MFF4776555.1"/>
    </source>
</evidence>
<dbReference type="RefSeq" id="WP_066950299.1">
    <property type="nucleotide sequence ID" value="NZ_BBYK01000080.1"/>
</dbReference>
<dbReference type="InterPro" id="IPR050109">
    <property type="entry name" value="HTH-type_TetR-like_transc_reg"/>
</dbReference>
<organism evidence="4 5">
    <name type="scientific">Microtetraspora fusca</name>
    <dbReference type="NCBI Taxonomy" id="1997"/>
    <lineage>
        <taxon>Bacteria</taxon>
        <taxon>Bacillati</taxon>
        <taxon>Actinomycetota</taxon>
        <taxon>Actinomycetes</taxon>
        <taxon>Streptosporangiales</taxon>
        <taxon>Streptosporangiaceae</taxon>
        <taxon>Microtetraspora</taxon>
    </lineage>
</organism>
<dbReference type="Gene3D" id="1.10.357.10">
    <property type="entry name" value="Tetracycline Repressor, domain 2"/>
    <property type="match status" value="1"/>
</dbReference>